<organism evidence="9">
    <name type="scientific">uncultured Thermoleophilia bacterium</name>
    <dbReference type="NCBI Taxonomy" id="1497501"/>
    <lineage>
        <taxon>Bacteria</taxon>
        <taxon>Bacillati</taxon>
        <taxon>Actinomycetota</taxon>
        <taxon>Thermoleophilia</taxon>
        <taxon>environmental samples</taxon>
    </lineage>
</organism>
<protein>
    <recommendedName>
        <fullName evidence="8">Uracil-DNA glycosylase-like domain-containing protein</fullName>
    </recommendedName>
</protein>
<dbReference type="EMBL" id="CADCWC010000198">
    <property type="protein sequence ID" value="CAA9534506.1"/>
    <property type="molecule type" value="Genomic_DNA"/>
</dbReference>
<evidence type="ECO:0000256" key="5">
    <source>
        <dbReference type="ARBA" id="ARBA00023004"/>
    </source>
</evidence>
<dbReference type="InterPro" id="IPR036895">
    <property type="entry name" value="Uracil-DNA_glycosylase-like_sf"/>
</dbReference>
<dbReference type="SMART" id="SM00986">
    <property type="entry name" value="UDG"/>
    <property type="match status" value="1"/>
</dbReference>
<dbReference type="AlphaFoldDB" id="A0A6J4TWQ7"/>
<dbReference type="InterPro" id="IPR005122">
    <property type="entry name" value="Uracil-DNA_glycosylase-like"/>
</dbReference>
<accession>A0A6J4TWQ7</accession>
<sequence>MAAGDGVVPPPIADVRPTHRALILGQAPGIHEPTLGRPFAARAGARLRAWFAAWGLDDEERFRSTFAMTAVAKCYPGREPGQRGDRRPSPAVLARCAPWTAAHLRLLDPPLLVPVGGMAIAATLGPGRLDELVGHRFELEGRTVIPLPHPSGASAWTNAAANRALVVRAVELIAVELRLEPAA</sequence>
<dbReference type="SMART" id="SM00987">
    <property type="entry name" value="UreE_C"/>
    <property type="match status" value="1"/>
</dbReference>
<dbReference type="InterPro" id="IPR051536">
    <property type="entry name" value="UDG_Type-4/5"/>
</dbReference>
<gene>
    <name evidence="9" type="ORF">AVDCRST_MAG79-1228</name>
</gene>
<evidence type="ECO:0000256" key="2">
    <source>
        <dbReference type="ARBA" id="ARBA00022723"/>
    </source>
</evidence>
<dbReference type="GO" id="GO:0046872">
    <property type="term" value="F:metal ion binding"/>
    <property type="evidence" value="ECO:0007669"/>
    <property type="project" value="UniProtKB-KW"/>
</dbReference>
<evidence type="ECO:0000256" key="3">
    <source>
        <dbReference type="ARBA" id="ARBA00022763"/>
    </source>
</evidence>
<evidence type="ECO:0000256" key="4">
    <source>
        <dbReference type="ARBA" id="ARBA00022801"/>
    </source>
</evidence>
<keyword evidence="7" id="KW-0234">DNA repair</keyword>
<name>A0A6J4TWQ7_9ACTN</name>
<dbReference type="GO" id="GO:0051539">
    <property type="term" value="F:4 iron, 4 sulfur cluster binding"/>
    <property type="evidence" value="ECO:0007669"/>
    <property type="project" value="UniProtKB-KW"/>
</dbReference>
<dbReference type="SUPFAM" id="SSF52141">
    <property type="entry name" value="Uracil-DNA glycosylase-like"/>
    <property type="match status" value="1"/>
</dbReference>
<dbReference type="Gene3D" id="3.40.470.10">
    <property type="entry name" value="Uracil-DNA glycosylase-like domain"/>
    <property type="match status" value="1"/>
</dbReference>
<dbReference type="PANTHER" id="PTHR33693:SF1">
    <property type="entry name" value="TYPE-4 URACIL-DNA GLYCOSYLASE"/>
    <property type="match status" value="1"/>
</dbReference>
<evidence type="ECO:0000256" key="6">
    <source>
        <dbReference type="ARBA" id="ARBA00023014"/>
    </source>
</evidence>
<keyword evidence="2" id="KW-0479">Metal-binding</keyword>
<reference evidence="9" key="1">
    <citation type="submission" date="2020-02" db="EMBL/GenBank/DDBJ databases">
        <authorList>
            <person name="Meier V. D."/>
        </authorList>
    </citation>
    <scope>NUCLEOTIDE SEQUENCE</scope>
    <source>
        <strain evidence="9">AVDCRST_MAG79</strain>
    </source>
</reference>
<dbReference type="Pfam" id="PF03167">
    <property type="entry name" value="UDG"/>
    <property type="match status" value="1"/>
</dbReference>
<keyword evidence="3" id="KW-0227">DNA damage</keyword>
<evidence type="ECO:0000313" key="9">
    <source>
        <dbReference type="EMBL" id="CAA9534506.1"/>
    </source>
</evidence>
<keyword evidence="1" id="KW-0004">4Fe-4S</keyword>
<evidence type="ECO:0000259" key="8">
    <source>
        <dbReference type="SMART" id="SM00986"/>
    </source>
</evidence>
<keyword evidence="4" id="KW-0378">Hydrolase</keyword>
<proteinExistence type="predicted"/>
<keyword evidence="5" id="KW-0408">Iron</keyword>
<feature type="domain" description="Uracil-DNA glycosylase-like" evidence="8">
    <location>
        <begin position="12"/>
        <end position="174"/>
    </location>
</feature>
<dbReference type="GO" id="GO:0006281">
    <property type="term" value="P:DNA repair"/>
    <property type="evidence" value="ECO:0007669"/>
    <property type="project" value="UniProtKB-KW"/>
</dbReference>
<dbReference type="PANTHER" id="PTHR33693">
    <property type="entry name" value="TYPE-5 URACIL-DNA GLYCOSYLASE"/>
    <property type="match status" value="1"/>
</dbReference>
<keyword evidence="6" id="KW-0411">Iron-sulfur</keyword>
<evidence type="ECO:0000256" key="1">
    <source>
        <dbReference type="ARBA" id="ARBA00022485"/>
    </source>
</evidence>
<dbReference type="GO" id="GO:0097506">
    <property type="term" value="F:deaminated base DNA N-glycosylase activity"/>
    <property type="evidence" value="ECO:0007669"/>
    <property type="project" value="UniProtKB-ARBA"/>
</dbReference>
<evidence type="ECO:0000256" key="7">
    <source>
        <dbReference type="ARBA" id="ARBA00023204"/>
    </source>
</evidence>